<gene>
    <name evidence="2" type="ORF">J421_4782</name>
</gene>
<dbReference type="RefSeq" id="WP_025413662.1">
    <property type="nucleotide sequence ID" value="NZ_CP007129.1"/>
</dbReference>
<geneLocation type="plasmid" evidence="2 3">
    <name>1</name>
</geneLocation>
<dbReference type="PATRIC" id="fig|861299.3.peg.4833"/>
<dbReference type="Gene3D" id="3.40.50.1580">
    <property type="entry name" value="Nucleoside phosphorylase domain"/>
    <property type="match status" value="1"/>
</dbReference>
<dbReference type="CDD" id="cd09008">
    <property type="entry name" value="MTAN"/>
    <property type="match status" value="1"/>
</dbReference>
<evidence type="ECO:0000313" key="3">
    <source>
        <dbReference type="Proteomes" id="UP000019151"/>
    </source>
</evidence>
<dbReference type="PANTHER" id="PTHR46832:SF1">
    <property type="entry name" value="5'-METHYLTHIOADENOSINE_S-ADENOSYLHOMOCYSTEINE NUCLEOSIDASE"/>
    <property type="match status" value="1"/>
</dbReference>
<dbReference type="GO" id="GO:0019284">
    <property type="term" value="P:L-methionine salvage from S-adenosylmethionine"/>
    <property type="evidence" value="ECO:0007669"/>
    <property type="project" value="TreeGrafter"/>
</dbReference>
<sequence>MLAIMGAMPDEVRHLVDALRDVRTVTRGNRRYHRGTLWGHDVVVVFSHWGKVASAMTATTLVSELGAELLLFTGVAGGVDPTLRVGDVVVATRLVQHDLDARPLFARHEIPLLGRTYLEADPTLRAAVHDAAATFLSEVANAPDTPVATALRAVGVSAPRVVEGLVASGDRFFASDAARAELRRDLPETTCVEMEGAAVAQVCVEHGVPFAVVRTISDAAGDHAAVDFTTFLEAVASTYSHEILRRMLGGGASF</sequence>
<evidence type="ECO:0000259" key="1">
    <source>
        <dbReference type="Pfam" id="PF01048"/>
    </source>
</evidence>
<reference evidence="2 3" key="1">
    <citation type="journal article" date="2014" name="Genome Announc.">
        <title>Genome Sequence and Methylome of Soil Bacterium Gemmatirosa kalamazoonensis KBS708T, a Member of the Rarely Cultivated Gemmatimonadetes Phylum.</title>
        <authorList>
            <person name="Debruyn J.M."/>
            <person name="Radosevich M."/>
            <person name="Wommack K.E."/>
            <person name="Polson S.W."/>
            <person name="Hauser L.J."/>
            <person name="Fawaz M.N."/>
            <person name="Korlach J."/>
            <person name="Tsai Y.C."/>
        </authorList>
    </citation>
    <scope>NUCLEOTIDE SEQUENCE [LARGE SCALE GENOMIC DNA]</scope>
    <source>
        <strain evidence="2 3">KBS708</strain>
        <plasmid evidence="3">Plasmid 1</plasmid>
    </source>
</reference>
<dbReference type="HOGENOM" id="CLU_031248_2_0_0"/>
<protein>
    <submittedName>
        <fullName evidence="2">Purine or other phosphorylase family 1</fullName>
    </submittedName>
</protein>
<proteinExistence type="predicted"/>
<dbReference type="InterPro" id="IPR000845">
    <property type="entry name" value="Nucleoside_phosphorylase_d"/>
</dbReference>
<keyword evidence="2" id="KW-0614">Plasmid</keyword>
<dbReference type="GO" id="GO:0008930">
    <property type="term" value="F:methylthioadenosine nucleosidase activity"/>
    <property type="evidence" value="ECO:0007669"/>
    <property type="project" value="TreeGrafter"/>
</dbReference>
<keyword evidence="3" id="KW-1185">Reference proteome</keyword>
<dbReference type="NCBIfam" id="NF004079">
    <property type="entry name" value="PRK05584.1"/>
    <property type="match status" value="1"/>
</dbReference>
<organism evidence="2 3">
    <name type="scientific">Gemmatirosa kalamazoonensis</name>
    <dbReference type="NCBI Taxonomy" id="861299"/>
    <lineage>
        <taxon>Bacteria</taxon>
        <taxon>Pseudomonadati</taxon>
        <taxon>Gemmatimonadota</taxon>
        <taxon>Gemmatimonadia</taxon>
        <taxon>Gemmatimonadales</taxon>
        <taxon>Gemmatimonadaceae</taxon>
        <taxon>Gemmatirosa</taxon>
    </lineage>
</organism>
<name>W0RPA4_9BACT</name>
<evidence type="ECO:0000313" key="2">
    <source>
        <dbReference type="EMBL" id="AHG92317.1"/>
    </source>
</evidence>
<dbReference type="KEGG" id="gba:J421_4782"/>
<dbReference type="GO" id="GO:0009116">
    <property type="term" value="P:nucleoside metabolic process"/>
    <property type="evidence" value="ECO:0007669"/>
    <property type="project" value="InterPro"/>
</dbReference>
<dbReference type="InParanoid" id="W0RPA4"/>
<dbReference type="Pfam" id="PF01048">
    <property type="entry name" value="PNP_UDP_1"/>
    <property type="match status" value="1"/>
</dbReference>
<accession>W0RPA4</accession>
<dbReference type="EMBL" id="CP007129">
    <property type="protein sequence ID" value="AHG92317.1"/>
    <property type="molecule type" value="Genomic_DNA"/>
</dbReference>
<dbReference type="GO" id="GO:0008782">
    <property type="term" value="F:adenosylhomocysteine nucleosidase activity"/>
    <property type="evidence" value="ECO:0007669"/>
    <property type="project" value="TreeGrafter"/>
</dbReference>
<dbReference type="SUPFAM" id="SSF53167">
    <property type="entry name" value="Purine and uridine phosphorylases"/>
    <property type="match status" value="1"/>
</dbReference>
<dbReference type="OrthoDB" id="9792278at2"/>
<dbReference type="GO" id="GO:0005829">
    <property type="term" value="C:cytosol"/>
    <property type="evidence" value="ECO:0007669"/>
    <property type="project" value="TreeGrafter"/>
</dbReference>
<feature type="domain" description="Nucleoside phosphorylase" evidence="1">
    <location>
        <begin position="2"/>
        <end position="248"/>
    </location>
</feature>
<dbReference type="Proteomes" id="UP000019151">
    <property type="component" value="Plasmid 1"/>
</dbReference>
<dbReference type="AlphaFoldDB" id="W0RPA4"/>
<dbReference type="PANTHER" id="PTHR46832">
    <property type="entry name" value="5'-METHYLTHIOADENOSINE/S-ADENOSYLHOMOCYSTEINE NUCLEOSIDASE"/>
    <property type="match status" value="1"/>
</dbReference>
<dbReference type="InterPro" id="IPR035994">
    <property type="entry name" value="Nucleoside_phosphorylase_sf"/>
</dbReference>